<gene>
    <name evidence="1" type="ORF">AFUS01_LOCUS39041</name>
</gene>
<organism evidence="1 2">
    <name type="scientific">Allacma fusca</name>
    <dbReference type="NCBI Taxonomy" id="39272"/>
    <lineage>
        <taxon>Eukaryota</taxon>
        <taxon>Metazoa</taxon>
        <taxon>Ecdysozoa</taxon>
        <taxon>Arthropoda</taxon>
        <taxon>Hexapoda</taxon>
        <taxon>Collembola</taxon>
        <taxon>Symphypleona</taxon>
        <taxon>Sminthuridae</taxon>
        <taxon>Allacma</taxon>
    </lineage>
</organism>
<dbReference type="Proteomes" id="UP000708208">
    <property type="component" value="Unassembled WGS sequence"/>
</dbReference>
<dbReference type="AlphaFoldDB" id="A0A8J2LBY0"/>
<sequence>IFVYRPRVGSLLFQKLDC</sequence>
<comment type="caution">
    <text evidence="1">The sequence shown here is derived from an EMBL/GenBank/DDBJ whole genome shotgun (WGS) entry which is preliminary data.</text>
</comment>
<proteinExistence type="predicted"/>
<reference evidence="1" key="1">
    <citation type="submission" date="2021-06" db="EMBL/GenBank/DDBJ databases">
        <authorList>
            <person name="Hodson N. C."/>
            <person name="Mongue J. A."/>
            <person name="Jaron S. K."/>
        </authorList>
    </citation>
    <scope>NUCLEOTIDE SEQUENCE</scope>
</reference>
<name>A0A8J2LBY0_9HEXA</name>
<protein>
    <submittedName>
        <fullName evidence="1">Uncharacterized protein</fullName>
    </submittedName>
</protein>
<keyword evidence="2" id="KW-1185">Reference proteome</keyword>
<evidence type="ECO:0000313" key="1">
    <source>
        <dbReference type="EMBL" id="CAG7829166.1"/>
    </source>
</evidence>
<evidence type="ECO:0000313" key="2">
    <source>
        <dbReference type="Proteomes" id="UP000708208"/>
    </source>
</evidence>
<accession>A0A8J2LBY0</accession>
<feature type="non-terminal residue" evidence="1">
    <location>
        <position position="1"/>
    </location>
</feature>
<dbReference type="EMBL" id="CAJVCH010550378">
    <property type="protein sequence ID" value="CAG7829166.1"/>
    <property type="molecule type" value="Genomic_DNA"/>
</dbReference>